<comment type="caution">
    <text evidence="1">The sequence shown here is derived from an EMBL/GenBank/DDBJ whole genome shotgun (WGS) entry which is preliminary data.</text>
</comment>
<dbReference type="RefSeq" id="WP_277443562.1">
    <property type="nucleotide sequence ID" value="NZ_JAKOAV010000012.1"/>
</dbReference>
<keyword evidence="2" id="KW-1185">Reference proteome</keyword>
<sequence>MEEVNVDVEVNELEEVLESIRSLRPERSIGHYFKGGSGMVRDSFFTFKHHGHYYWVVFVCGLETFAYKRITPEWIELYSNLILLSPEVFVVWDKEHKIIEWAVEQDKVCEFPVKKNMTRAT</sequence>
<evidence type="ECO:0000313" key="2">
    <source>
        <dbReference type="Proteomes" id="UP001154312"/>
    </source>
</evidence>
<evidence type="ECO:0000313" key="1">
    <source>
        <dbReference type="EMBL" id="MDF9408260.1"/>
    </source>
</evidence>
<name>A0A9X4JU01_9FIRM</name>
<protein>
    <submittedName>
        <fullName evidence="1">Uncharacterized protein</fullName>
    </submittedName>
</protein>
<dbReference type="AlphaFoldDB" id="A0A9X4JU01"/>
<organism evidence="1 2">
    <name type="scientific">Pelotomaculum isophthalicicum JI</name>
    <dbReference type="NCBI Taxonomy" id="947010"/>
    <lineage>
        <taxon>Bacteria</taxon>
        <taxon>Bacillati</taxon>
        <taxon>Bacillota</taxon>
        <taxon>Clostridia</taxon>
        <taxon>Eubacteriales</taxon>
        <taxon>Desulfotomaculaceae</taxon>
        <taxon>Pelotomaculum</taxon>
    </lineage>
</organism>
<accession>A0A9X4JU01</accession>
<reference evidence="1" key="1">
    <citation type="submission" date="2022-02" db="EMBL/GenBank/DDBJ databases">
        <authorList>
            <person name="Leng L."/>
        </authorList>
    </citation>
    <scope>NUCLEOTIDE SEQUENCE</scope>
    <source>
        <strain evidence="1">JI</strain>
    </source>
</reference>
<proteinExistence type="predicted"/>
<gene>
    <name evidence="1" type="ORF">L7E55_07790</name>
</gene>
<dbReference type="Proteomes" id="UP001154312">
    <property type="component" value="Unassembled WGS sequence"/>
</dbReference>
<dbReference type="EMBL" id="JAKOAV010000012">
    <property type="protein sequence ID" value="MDF9408260.1"/>
    <property type="molecule type" value="Genomic_DNA"/>
</dbReference>